<evidence type="ECO:0000313" key="7">
    <source>
        <dbReference type="Proteomes" id="UP001152747"/>
    </source>
</evidence>
<evidence type="ECO:0000313" key="6">
    <source>
        <dbReference type="EMBL" id="CAI5454215.1"/>
    </source>
</evidence>
<protein>
    <recommendedName>
        <fullName evidence="5">CNNM transmembrane domain-containing protein</fullName>
    </recommendedName>
</protein>
<dbReference type="OrthoDB" id="5353557at2759"/>
<organism evidence="6 7">
    <name type="scientific">Caenorhabditis angaria</name>
    <dbReference type="NCBI Taxonomy" id="860376"/>
    <lineage>
        <taxon>Eukaryota</taxon>
        <taxon>Metazoa</taxon>
        <taxon>Ecdysozoa</taxon>
        <taxon>Nematoda</taxon>
        <taxon>Chromadorea</taxon>
        <taxon>Rhabditida</taxon>
        <taxon>Rhabditina</taxon>
        <taxon>Rhabditomorpha</taxon>
        <taxon>Rhabditoidea</taxon>
        <taxon>Rhabditidae</taxon>
        <taxon>Peloderinae</taxon>
        <taxon>Caenorhabditis</taxon>
    </lineage>
</organism>
<dbReference type="EMBL" id="CANHGI010000006">
    <property type="protein sequence ID" value="CAI5454215.1"/>
    <property type="molecule type" value="Genomic_DNA"/>
</dbReference>
<reference evidence="6" key="1">
    <citation type="submission" date="2022-11" db="EMBL/GenBank/DDBJ databases">
        <authorList>
            <person name="Kikuchi T."/>
        </authorList>
    </citation>
    <scope>NUCLEOTIDE SEQUENCE</scope>
    <source>
        <strain evidence="6">PS1010</strain>
    </source>
</reference>
<proteinExistence type="predicted"/>
<keyword evidence="4" id="KW-0732">Signal</keyword>
<evidence type="ECO:0000256" key="3">
    <source>
        <dbReference type="SAM" id="Phobius"/>
    </source>
</evidence>
<keyword evidence="1 3" id="KW-0472">Membrane</keyword>
<feature type="chain" id="PRO_5040512089" description="CNNM transmembrane domain-containing protein" evidence="4">
    <location>
        <begin position="26"/>
        <end position="232"/>
    </location>
</feature>
<gene>
    <name evidence="6" type="ORF">CAMP_LOCUS16852</name>
</gene>
<evidence type="ECO:0000256" key="2">
    <source>
        <dbReference type="SAM" id="MobiDB-lite"/>
    </source>
</evidence>
<feature type="region of interest" description="Disordered" evidence="2">
    <location>
        <begin position="34"/>
        <end position="55"/>
    </location>
</feature>
<evidence type="ECO:0000259" key="5">
    <source>
        <dbReference type="PROSITE" id="PS51846"/>
    </source>
</evidence>
<evidence type="ECO:0000256" key="4">
    <source>
        <dbReference type="SAM" id="SignalP"/>
    </source>
</evidence>
<sequence>MLKRKRSIFVYTVACFCLSSLLVNCAPNTGALRSPLNETEETSDEPEPPNKPLQESTNVVRHLENVIISGLRVESISDNSFVGFNEKRHSIVKPDEEVKVVIFGVNFSNVNSITFTANRSCHDQKEYIETDFAIMTASRIALTLKFAKLDENHVYNLCISERVNGIAQPVALIEDPFLVISTQTPSRKLLMPLYLSVPVLILLLCLSGLFSGLNLGLMTLTPYELQLYIKSG</sequence>
<comment type="caution">
    <text evidence="6">The sequence shown here is derived from an EMBL/GenBank/DDBJ whole genome shotgun (WGS) entry which is preliminary data.</text>
</comment>
<keyword evidence="1 3" id="KW-0812">Transmembrane</keyword>
<keyword evidence="1 3" id="KW-1133">Transmembrane helix</keyword>
<dbReference type="AlphaFoldDB" id="A0A9P1J1Z1"/>
<feature type="signal peptide" evidence="4">
    <location>
        <begin position="1"/>
        <end position="25"/>
    </location>
</feature>
<name>A0A9P1J1Z1_9PELO</name>
<dbReference type="GO" id="GO:0016020">
    <property type="term" value="C:membrane"/>
    <property type="evidence" value="ECO:0007669"/>
    <property type="project" value="UniProtKB-UniRule"/>
</dbReference>
<feature type="compositionally biased region" description="Acidic residues" evidence="2">
    <location>
        <begin position="38"/>
        <end position="47"/>
    </location>
</feature>
<keyword evidence="7" id="KW-1185">Reference proteome</keyword>
<accession>A0A9P1J1Z1</accession>
<dbReference type="PROSITE" id="PS51846">
    <property type="entry name" value="CNNM"/>
    <property type="match status" value="1"/>
</dbReference>
<dbReference type="InterPro" id="IPR002550">
    <property type="entry name" value="CNNM"/>
</dbReference>
<evidence type="ECO:0000256" key="1">
    <source>
        <dbReference type="PROSITE-ProRule" id="PRU01193"/>
    </source>
</evidence>
<dbReference type="Proteomes" id="UP001152747">
    <property type="component" value="Unassembled WGS sequence"/>
</dbReference>
<feature type="transmembrane region" description="Helical" evidence="3">
    <location>
        <begin position="193"/>
        <end position="217"/>
    </location>
</feature>
<feature type="domain" description="CNNM transmembrane" evidence="5">
    <location>
        <begin position="189"/>
        <end position="232"/>
    </location>
</feature>